<dbReference type="WBParaSite" id="nRc.2.0.1.t26736-RA">
    <property type="protein sequence ID" value="nRc.2.0.1.t26736-RA"/>
    <property type="gene ID" value="nRc.2.0.1.g26736"/>
</dbReference>
<organism evidence="2 3">
    <name type="scientific">Romanomermis culicivorax</name>
    <name type="common">Nematode worm</name>
    <dbReference type="NCBI Taxonomy" id="13658"/>
    <lineage>
        <taxon>Eukaryota</taxon>
        <taxon>Metazoa</taxon>
        <taxon>Ecdysozoa</taxon>
        <taxon>Nematoda</taxon>
        <taxon>Enoplea</taxon>
        <taxon>Dorylaimia</taxon>
        <taxon>Mermithida</taxon>
        <taxon>Mermithoidea</taxon>
        <taxon>Mermithidae</taxon>
        <taxon>Romanomermis</taxon>
    </lineage>
</organism>
<dbReference type="Proteomes" id="UP000887565">
    <property type="component" value="Unplaced"/>
</dbReference>
<evidence type="ECO:0000313" key="3">
    <source>
        <dbReference type="WBParaSite" id="nRc.2.0.1.t26736-RA"/>
    </source>
</evidence>
<name>A0A915JL25_ROMCU</name>
<keyword evidence="2" id="KW-1185">Reference proteome</keyword>
<accession>A0A915JL25</accession>
<evidence type="ECO:0000313" key="2">
    <source>
        <dbReference type="Proteomes" id="UP000887565"/>
    </source>
</evidence>
<proteinExistence type="predicted"/>
<sequence>PLALDIPGIQHTYSYSPGEGTIIKSAGKISPTRTDSLKGQEVQTSESEIFSDAVGLPAEDEWQDGRLKEDITELSEEEQQQEQSVPATELMKAQTSQTKSELAAQC</sequence>
<evidence type="ECO:0000256" key="1">
    <source>
        <dbReference type="SAM" id="MobiDB-lite"/>
    </source>
</evidence>
<protein>
    <submittedName>
        <fullName evidence="3">Uncharacterized protein</fullName>
    </submittedName>
</protein>
<feature type="region of interest" description="Disordered" evidence="1">
    <location>
        <begin position="72"/>
        <end position="106"/>
    </location>
</feature>
<reference evidence="3" key="1">
    <citation type="submission" date="2022-11" db="UniProtKB">
        <authorList>
            <consortium name="WormBaseParasite"/>
        </authorList>
    </citation>
    <scope>IDENTIFICATION</scope>
</reference>
<dbReference type="AlphaFoldDB" id="A0A915JL25"/>